<dbReference type="PANTHER" id="PTHR37031">
    <property type="entry name" value="METALLOPHOSPHATASE BINDING DOMAIN PROTEIN"/>
    <property type="match status" value="1"/>
</dbReference>
<gene>
    <name evidence="5" type="ORF">ACA1_262390</name>
</gene>
<protein>
    <recommendedName>
        <fullName evidence="4">PhoD-like phosphatase metallophosphatase domain-containing protein</fullName>
    </recommendedName>
</protein>
<evidence type="ECO:0000313" key="5">
    <source>
        <dbReference type="EMBL" id="ELR19191.1"/>
    </source>
</evidence>
<reference evidence="5 6" key="1">
    <citation type="journal article" date="2013" name="Genome Biol.">
        <title>Genome of Acanthamoeba castellanii highlights extensive lateral gene transfer and early evolution of tyrosine kinase signaling.</title>
        <authorList>
            <person name="Clarke M."/>
            <person name="Lohan A.J."/>
            <person name="Liu B."/>
            <person name="Lagkouvardos I."/>
            <person name="Roy S."/>
            <person name="Zafar N."/>
            <person name="Bertelli C."/>
            <person name="Schilde C."/>
            <person name="Kianianmomeni A."/>
            <person name="Burglin T.R."/>
            <person name="Frech C."/>
            <person name="Turcotte B."/>
            <person name="Kopec K.O."/>
            <person name="Synnott J.M."/>
            <person name="Choo C."/>
            <person name="Paponov I."/>
            <person name="Finkler A."/>
            <person name="Soon Heng Tan C."/>
            <person name="Hutchins A.P."/>
            <person name="Weinmeier T."/>
            <person name="Rattei T."/>
            <person name="Chu J.S."/>
            <person name="Gimenez G."/>
            <person name="Irimia M."/>
            <person name="Rigden D.J."/>
            <person name="Fitzpatrick D.A."/>
            <person name="Lorenzo-Morales J."/>
            <person name="Bateman A."/>
            <person name="Chiu C.H."/>
            <person name="Tang P."/>
            <person name="Hegemann P."/>
            <person name="Fromm H."/>
            <person name="Raoult D."/>
            <person name="Greub G."/>
            <person name="Miranda-Saavedra D."/>
            <person name="Chen N."/>
            <person name="Nash P."/>
            <person name="Ginger M.L."/>
            <person name="Horn M."/>
            <person name="Schaap P."/>
            <person name="Caler L."/>
            <person name="Loftus B."/>
        </authorList>
    </citation>
    <scope>NUCLEOTIDE SEQUENCE [LARGE SCALE GENOMIC DNA]</scope>
    <source>
        <strain evidence="5 6">Neff</strain>
    </source>
</reference>
<evidence type="ECO:0000256" key="3">
    <source>
        <dbReference type="SAM" id="SignalP"/>
    </source>
</evidence>
<dbReference type="Proteomes" id="UP000011083">
    <property type="component" value="Unassembled WGS sequence"/>
</dbReference>
<sequence>MGRAWRVLGVVLLLLTILQVGPLKAEFAGEDERMLLIVGDVSDATARVLYEGLGGEESARPLTAQLFEEPAHAPVHNFSVVAKRVPQILKLDGLKENTRYSVHFDNDDWVSFRTFPSRQSHVKRELKMVALSCDRYFEDKDDEMWTLLNQKEALDVNNTNNNDNNDNDNNDNNNTGELDLIVHMGDQIYADDVLARWREKLSNRTATTEADQDQQDYEQLVEDYRKVYRITFGQPEAQKAMRHAANWMLLDDHDVFNNLDFDYLKRDPSVTIAFKAGMQAYHEYQGQLMEDMPEDTGSVHRVDFVREVMNVAYFSDAVHPMTGDAQFVDFERRIKEYGTRDDISHIFVLSPVPLMFLTPLMASIAYLAEKEIYPTYSLFLNDTLELFDMMLPYHQKIKLVSGDIHQFVLGDICHSSGACIPQMVRRPRWRALSRPTLRADSGRRSAVIDSLKLWFFYMAFRHIAPKGVGDWTIKTEQQVLMRNYGVVQVDGASYWWQGVFPADIPQRHQVQTFIFDHLHIFIQIVGALFLAQLFAFILARAFKKALPPTPTPAPKQTKAARRK</sequence>
<proteinExistence type="predicted"/>
<organism evidence="5 6">
    <name type="scientific">Acanthamoeba castellanii (strain ATCC 30010 / Neff)</name>
    <dbReference type="NCBI Taxonomy" id="1257118"/>
    <lineage>
        <taxon>Eukaryota</taxon>
        <taxon>Amoebozoa</taxon>
        <taxon>Discosea</taxon>
        <taxon>Longamoebia</taxon>
        <taxon>Centramoebida</taxon>
        <taxon>Acanthamoebidae</taxon>
        <taxon>Acanthamoeba</taxon>
    </lineage>
</organism>
<dbReference type="InterPro" id="IPR038607">
    <property type="entry name" value="PhoD-like_sf"/>
</dbReference>
<keyword evidence="2" id="KW-1133">Transmembrane helix</keyword>
<accession>L8H425</accession>
<dbReference type="InterPro" id="IPR018946">
    <property type="entry name" value="PhoD-like_MPP"/>
</dbReference>
<dbReference type="AlphaFoldDB" id="L8H425"/>
<evidence type="ECO:0000256" key="2">
    <source>
        <dbReference type="SAM" id="Phobius"/>
    </source>
</evidence>
<dbReference type="STRING" id="1257118.L8H425"/>
<keyword evidence="3" id="KW-0732">Signal</keyword>
<dbReference type="EMBL" id="KB007933">
    <property type="protein sequence ID" value="ELR19191.1"/>
    <property type="molecule type" value="Genomic_DNA"/>
</dbReference>
<dbReference type="PANTHER" id="PTHR37031:SF2">
    <property type="entry name" value="PHOD-LIKE PHOSPHATASE METALLOPHOSPHATASE DOMAIN-CONTAINING PROTEIN"/>
    <property type="match status" value="1"/>
</dbReference>
<feature type="domain" description="PhoD-like phosphatase metallophosphatase" evidence="4">
    <location>
        <begin position="177"/>
        <end position="290"/>
    </location>
</feature>
<dbReference type="VEuPathDB" id="AmoebaDB:ACA1_262390"/>
<dbReference type="SUPFAM" id="SSF56300">
    <property type="entry name" value="Metallo-dependent phosphatases"/>
    <property type="match status" value="1"/>
</dbReference>
<name>L8H425_ACACF</name>
<feature type="transmembrane region" description="Helical" evidence="2">
    <location>
        <begin position="520"/>
        <end position="539"/>
    </location>
</feature>
<dbReference type="RefSeq" id="XP_004341276.1">
    <property type="nucleotide sequence ID" value="XM_004341228.1"/>
</dbReference>
<feature type="region of interest" description="Disordered" evidence="1">
    <location>
        <begin position="156"/>
        <end position="176"/>
    </location>
</feature>
<evidence type="ECO:0000259" key="4">
    <source>
        <dbReference type="Pfam" id="PF09423"/>
    </source>
</evidence>
<dbReference type="InterPro" id="IPR029052">
    <property type="entry name" value="Metallo-depent_PP-like"/>
</dbReference>
<feature type="chain" id="PRO_5003990122" description="PhoD-like phosphatase metallophosphatase domain-containing protein" evidence="3">
    <location>
        <begin position="26"/>
        <end position="563"/>
    </location>
</feature>
<dbReference type="KEGG" id="acan:ACA1_262390"/>
<keyword evidence="2" id="KW-0812">Transmembrane</keyword>
<dbReference type="OrthoDB" id="2419400at2759"/>
<keyword evidence="2" id="KW-0472">Membrane</keyword>
<dbReference type="GeneID" id="14920371"/>
<evidence type="ECO:0000313" key="6">
    <source>
        <dbReference type="Proteomes" id="UP000011083"/>
    </source>
</evidence>
<evidence type="ECO:0000256" key="1">
    <source>
        <dbReference type="SAM" id="MobiDB-lite"/>
    </source>
</evidence>
<dbReference type="Gene3D" id="3.60.21.70">
    <property type="entry name" value="PhoD-like phosphatase"/>
    <property type="match status" value="1"/>
</dbReference>
<dbReference type="Pfam" id="PF09423">
    <property type="entry name" value="PhoD"/>
    <property type="match status" value="1"/>
</dbReference>
<keyword evidence="6" id="KW-1185">Reference proteome</keyword>
<dbReference type="OMA" id="EHETYPG"/>
<feature type="signal peptide" evidence="3">
    <location>
        <begin position="1"/>
        <end position="25"/>
    </location>
</feature>